<feature type="domain" description="Thiamine phosphate synthase/TenI" evidence="11">
    <location>
        <begin position="5"/>
        <end position="173"/>
    </location>
</feature>
<keyword evidence="7" id="KW-0784">Thiamine biosynthesis</keyword>
<evidence type="ECO:0000256" key="10">
    <source>
        <dbReference type="ARBA" id="ARBA00047883"/>
    </source>
</evidence>
<evidence type="ECO:0000256" key="3">
    <source>
        <dbReference type="ARBA" id="ARBA00012830"/>
    </source>
</evidence>
<gene>
    <name evidence="12" type="ORF">MNBD_GAMMA11-3373</name>
</gene>
<evidence type="ECO:0000256" key="5">
    <source>
        <dbReference type="ARBA" id="ARBA00022723"/>
    </source>
</evidence>
<dbReference type="GO" id="GO:0009228">
    <property type="term" value="P:thiamine biosynthetic process"/>
    <property type="evidence" value="ECO:0007669"/>
    <property type="project" value="UniProtKB-KW"/>
</dbReference>
<dbReference type="PANTHER" id="PTHR20857:SF15">
    <property type="entry name" value="THIAMINE-PHOSPHATE SYNTHASE"/>
    <property type="match status" value="1"/>
</dbReference>
<keyword evidence="5" id="KW-0479">Metal-binding</keyword>
<reference evidence="12" key="1">
    <citation type="submission" date="2018-06" db="EMBL/GenBank/DDBJ databases">
        <authorList>
            <person name="Zhirakovskaya E."/>
        </authorList>
    </citation>
    <scope>NUCLEOTIDE SEQUENCE</scope>
</reference>
<keyword evidence="4 12" id="KW-0808">Transferase</keyword>
<evidence type="ECO:0000256" key="4">
    <source>
        <dbReference type="ARBA" id="ARBA00022679"/>
    </source>
</evidence>
<dbReference type="EMBL" id="UOFG01000101">
    <property type="protein sequence ID" value="VAW59917.1"/>
    <property type="molecule type" value="Genomic_DNA"/>
</dbReference>
<dbReference type="InterPro" id="IPR013785">
    <property type="entry name" value="Aldolase_TIM"/>
</dbReference>
<evidence type="ECO:0000256" key="2">
    <source>
        <dbReference type="ARBA" id="ARBA00005165"/>
    </source>
</evidence>
<dbReference type="GO" id="GO:0009229">
    <property type="term" value="P:thiamine diphosphate biosynthetic process"/>
    <property type="evidence" value="ECO:0007669"/>
    <property type="project" value="UniProtKB-UniPathway"/>
</dbReference>
<organism evidence="12">
    <name type="scientific">hydrothermal vent metagenome</name>
    <dbReference type="NCBI Taxonomy" id="652676"/>
    <lineage>
        <taxon>unclassified sequences</taxon>
        <taxon>metagenomes</taxon>
        <taxon>ecological metagenomes</taxon>
    </lineage>
</organism>
<dbReference type="GO" id="GO:0004789">
    <property type="term" value="F:thiamine-phosphate diphosphorylase activity"/>
    <property type="evidence" value="ECO:0007669"/>
    <property type="project" value="UniProtKB-EC"/>
</dbReference>
<evidence type="ECO:0000313" key="12">
    <source>
        <dbReference type="EMBL" id="VAW59917.1"/>
    </source>
</evidence>
<evidence type="ECO:0000256" key="6">
    <source>
        <dbReference type="ARBA" id="ARBA00022842"/>
    </source>
</evidence>
<evidence type="ECO:0000256" key="8">
    <source>
        <dbReference type="ARBA" id="ARBA00047334"/>
    </source>
</evidence>
<evidence type="ECO:0000256" key="7">
    <source>
        <dbReference type="ARBA" id="ARBA00022977"/>
    </source>
</evidence>
<comment type="cofactor">
    <cofactor evidence="1">
        <name>Mg(2+)</name>
        <dbReference type="ChEBI" id="CHEBI:18420"/>
    </cofactor>
</comment>
<dbReference type="Gene3D" id="3.20.20.70">
    <property type="entry name" value="Aldolase class I"/>
    <property type="match status" value="1"/>
</dbReference>
<dbReference type="HAMAP" id="MF_00097">
    <property type="entry name" value="TMP_synthase"/>
    <property type="match status" value="1"/>
</dbReference>
<comment type="catalytic activity">
    <reaction evidence="8">
        <text>4-methyl-5-(2-phosphooxyethyl)-thiazole + 4-amino-2-methyl-5-(diphosphooxymethyl)pyrimidine + H(+) = thiamine phosphate + diphosphate</text>
        <dbReference type="Rhea" id="RHEA:22328"/>
        <dbReference type="ChEBI" id="CHEBI:15378"/>
        <dbReference type="ChEBI" id="CHEBI:33019"/>
        <dbReference type="ChEBI" id="CHEBI:37575"/>
        <dbReference type="ChEBI" id="CHEBI:57841"/>
        <dbReference type="ChEBI" id="CHEBI:58296"/>
        <dbReference type="EC" id="2.5.1.3"/>
    </reaction>
</comment>
<dbReference type="InterPro" id="IPR034291">
    <property type="entry name" value="TMP_synthase"/>
</dbReference>
<dbReference type="NCBIfam" id="TIGR00693">
    <property type="entry name" value="thiE"/>
    <property type="match status" value="1"/>
</dbReference>
<dbReference type="InterPro" id="IPR022998">
    <property type="entry name" value="ThiamineP_synth_TenI"/>
</dbReference>
<comment type="catalytic activity">
    <reaction evidence="10">
        <text>2-[(2R,5Z)-2-carboxy-4-methylthiazol-5(2H)-ylidene]ethyl phosphate + 4-amino-2-methyl-5-(diphosphooxymethyl)pyrimidine + 2 H(+) = thiamine phosphate + CO2 + diphosphate</text>
        <dbReference type="Rhea" id="RHEA:47844"/>
        <dbReference type="ChEBI" id="CHEBI:15378"/>
        <dbReference type="ChEBI" id="CHEBI:16526"/>
        <dbReference type="ChEBI" id="CHEBI:33019"/>
        <dbReference type="ChEBI" id="CHEBI:37575"/>
        <dbReference type="ChEBI" id="CHEBI:57841"/>
        <dbReference type="ChEBI" id="CHEBI:62899"/>
        <dbReference type="EC" id="2.5.1.3"/>
    </reaction>
</comment>
<keyword evidence="6" id="KW-0460">Magnesium</keyword>
<dbReference type="CDD" id="cd00564">
    <property type="entry name" value="TMP_TenI"/>
    <property type="match status" value="1"/>
</dbReference>
<name>A0A3B0XAH1_9ZZZZ</name>
<dbReference type="PANTHER" id="PTHR20857">
    <property type="entry name" value="THIAMINE-PHOSPHATE PYROPHOSPHORYLASE"/>
    <property type="match status" value="1"/>
</dbReference>
<dbReference type="Pfam" id="PF02581">
    <property type="entry name" value="TMP-TENI"/>
    <property type="match status" value="1"/>
</dbReference>
<dbReference type="InterPro" id="IPR036206">
    <property type="entry name" value="ThiamineP_synth_sf"/>
</dbReference>
<dbReference type="EC" id="2.5.1.3" evidence="3"/>
<protein>
    <recommendedName>
        <fullName evidence="3">thiamine phosphate synthase</fullName>
        <ecNumber evidence="3">2.5.1.3</ecNumber>
    </recommendedName>
</protein>
<dbReference type="SUPFAM" id="SSF51391">
    <property type="entry name" value="Thiamin phosphate synthase"/>
    <property type="match status" value="1"/>
</dbReference>
<dbReference type="GO" id="GO:0046872">
    <property type="term" value="F:metal ion binding"/>
    <property type="evidence" value="ECO:0007669"/>
    <property type="project" value="UniProtKB-KW"/>
</dbReference>
<comment type="catalytic activity">
    <reaction evidence="9">
        <text>2-(2-carboxy-4-methylthiazol-5-yl)ethyl phosphate + 4-amino-2-methyl-5-(diphosphooxymethyl)pyrimidine + 2 H(+) = thiamine phosphate + CO2 + diphosphate</text>
        <dbReference type="Rhea" id="RHEA:47848"/>
        <dbReference type="ChEBI" id="CHEBI:15378"/>
        <dbReference type="ChEBI" id="CHEBI:16526"/>
        <dbReference type="ChEBI" id="CHEBI:33019"/>
        <dbReference type="ChEBI" id="CHEBI:37575"/>
        <dbReference type="ChEBI" id="CHEBI:57841"/>
        <dbReference type="ChEBI" id="CHEBI:62890"/>
        <dbReference type="EC" id="2.5.1.3"/>
    </reaction>
</comment>
<accession>A0A3B0XAH1</accession>
<comment type="pathway">
    <text evidence="2">Cofactor biosynthesis; thiamine diphosphate biosynthesis; thiamine phosphate from 4-amino-2-methyl-5-diphosphomethylpyrimidine and 4-methyl-5-(2-phosphoethyl)-thiazole: step 1/1.</text>
</comment>
<dbReference type="AlphaFoldDB" id="A0A3B0XAH1"/>
<proteinExistence type="inferred from homology"/>
<dbReference type="UniPathway" id="UPA00060">
    <property type="reaction ID" value="UER00141"/>
</dbReference>
<evidence type="ECO:0000256" key="9">
    <source>
        <dbReference type="ARBA" id="ARBA00047851"/>
    </source>
</evidence>
<sequence>MPIEHFAPMAEAALCAGASILQYRDKSANTDKRLEQAKNLKKLCLKYNATFIINDDISLAKEVNADGVHLGRNDPPVKEAREQLGPDKIIGISCYNQLSLAIEAIQQDADYIAFGSFFNSSIKPDAPVASANLIAELKQTSNIPICCIGGINIDNCTPLLSSGADMLAVISEVFSSTDEKHIQHRCKQFSLLF</sequence>
<evidence type="ECO:0000259" key="11">
    <source>
        <dbReference type="Pfam" id="PF02581"/>
    </source>
</evidence>
<evidence type="ECO:0000256" key="1">
    <source>
        <dbReference type="ARBA" id="ARBA00001946"/>
    </source>
</evidence>
<dbReference type="GO" id="GO:0005737">
    <property type="term" value="C:cytoplasm"/>
    <property type="evidence" value="ECO:0007669"/>
    <property type="project" value="TreeGrafter"/>
</dbReference>